<dbReference type="InterPro" id="IPR036938">
    <property type="entry name" value="PAP2/HPO_sf"/>
</dbReference>
<dbReference type="GO" id="GO:0016301">
    <property type="term" value="F:kinase activity"/>
    <property type="evidence" value="ECO:0007669"/>
    <property type="project" value="UniProtKB-KW"/>
</dbReference>
<proteinExistence type="inferred from homology"/>
<dbReference type="Gene3D" id="3.40.50.10330">
    <property type="entry name" value="Probable inorganic polyphosphate/atp-NAD kinase, domain 1"/>
    <property type="match status" value="1"/>
</dbReference>
<name>A0A6A9UQJ1_9ACTN</name>
<evidence type="ECO:0000256" key="6">
    <source>
        <dbReference type="ARBA" id="ARBA00022840"/>
    </source>
</evidence>
<evidence type="ECO:0000256" key="3">
    <source>
        <dbReference type="ARBA" id="ARBA00022679"/>
    </source>
</evidence>
<dbReference type="InterPro" id="IPR001206">
    <property type="entry name" value="Diacylglycerol_kinase_cat_dom"/>
</dbReference>
<evidence type="ECO:0000256" key="5">
    <source>
        <dbReference type="ARBA" id="ARBA00022777"/>
    </source>
</evidence>
<evidence type="ECO:0000313" key="12">
    <source>
        <dbReference type="EMBL" id="MVA74828.1"/>
    </source>
</evidence>
<accession>A0A6A9UQJ1</accession>
<dbReference type="Pfam" id="PF19279">
    <property type="entry name" value="YegS_C"/>
    <property type="match status" value="1"/>
</dbReference>
<dbReference type="Pfam" id="PF00781">
    <property type="entry name" value="DAGK_cat"/>
    <property type="match status" value="1"/>
</dbReference>
<dbReference type="SMART" id="SM00046">
    <property type="entry name" value="DAGKc"/>
    <property type="match status" value="1"/>
</dbReference>
<evidence type="ECO:0000256" key="7">
    <source>
        <dbReference type="ARBA" id="ARBA00023209"/>
    </source>
</evidence>
<comment type="cofactor">
    <cofactor evidence="1">
        <name>Mg(2+)</name>
        <dbReference type="ChEBI" id="CHEBI:18420"/>
    </cofactor>
</comment>
<keyword evidence="7" id="KW-0443">Lipid metabolism</keyword>
<dbReference type="AlphaFoldDB" id="A0A6A9UQJ1"/>
<dbReference type="GO" id="GO:0008654">
    <property type="term" value="P:phospholipid biosynthetic process"/>
    <property type="evidence" value="ECO:0007669"/>
    <property type="project" value="UniProtKB-KW"/>
</dbReference>
<feature type="domain" description="DAGKc" evidence="11">
    <location>
        <begin position="226"/>
        <end position="355"/>
    </location>
</feature>
<sequence length="566" mass="60463">MTPRRLPSTLSWVIALGTLLAFLTLSAVVASGALDGFDRATAAPPLVPGSPAEEIFSAVALLTMPVVVYTVVLGFGIWCARHRLRNLSVAVITAIPLAWLGNTAWKHLLERPRPPSPHDLISATGYSFPSGHATAVAVLVVTVSATLIHTRQARRVTASWRLLGTFLVLLVAVDRWIMSAHWVTDVLGGLLWGVTATSLTLLAARVRVIPPELDRLIRPPTESVTAPRRSCAVVYNPTKVTDWPSFRRRVGYELQRRGYDVLWLETTPADPGRAMTARAVREEVDLVLGAGGDGTIRVVCDGLAGTGIPFGVIPAGTGNLLAKNLGIPLDETTALRLALDGVDTPVDLVQLTVDGQPRGEHFTVMAGVGVDAVIMAATNPELKRAVGSAAYFVAAARHAAHPPVQATIRVDDGPVLRRRASVIVIGNVGFLQGGIPLIPDARANDGLLDLLVASPAGVRDWARLVTRVLTRAERDDAQLDRITGRRVTIRIERSEFYQMDGDTVGQCTTMVAEVNPGALLLRLPPNHRHGLVDEQAAVLRQAQTALPAARQRAGSRSRASQAAASA</sequence>
<dbReference type="Pfam" id="PF01569">
    <property type="entry name" value="PAP2"/>
    <property type="match status" value="1"/>
</dbReference>
<dbReference type="InterPro" id="IPR017438">
    <property type="entry name" value="ATP-NAD_kinase_N"/>
</dbReference>
<feature type="compositionally biased region" description="Low complexity" evidence="9">
    <location>
        <begin position="548"/>
        <end position="566"/>
    </location>
</feature>
<evidence type="ECO:0000256" key="10">
    <source>
        <dbReference type="SAM" id="Phobius"/>
    </source>
</evidence>
<keyword evidence="10" id="KW-1133">Transmembrane helix</keyword>
<keyword evidence="6" id="KW-0067">ATP-binding</keyword>
<feature type="transmembrane region" description="Helical" evidence="10">
    <location>
        <begin position="55"/>
        <end position="80"/>
    </location>
</feature>
<dbReference type="InterPro" id="IPR045540">
    <property type="entry name" value="YegS/DAGK_C"/>
</dbReference>
<comment type="similarity">
    <text evidence="2">Belongs to the diacylglycerol/lipid kinase family.</text>
</comment>
<protein>
    <submittedName>
        <fullName evidence="12">Phosphatase PAP2 family protein</fullName>
    </submittedName>
</protein>
<feature type="transmembrane region" description="Helical" evidence="10">
    <location>
        <begin position="125"/>
        <end position="148"/>
    </location>
</feature>
<dbReference type="InterPro" id="IPR000326">
    <property type="entry name" value="PAP2/HPO"/>
</dbReference>
<keyword evidence="5" id="KW-0418">Kinase</keyword>
<comment type="caution">
    <text evidence="12">The sequence shown here is derived from an EMBL/GenBank/DDBJ whole genome shotgun (WGS) entry which is preliminary data.</text>
</comment>
<keyword evidence="7" id="KW-0594">Phospholipid biosynthesis</keyword>
<dbReference type="Gene3D" id="1.20.144.10">
    <property type="entry name" value="Phosphatidic acid phosphatase type 2/haloperoxidase"/>
    <property type="match status" value="1"/>
</dbReference>
<evidence type="ECO:0000313" key="13">
    <source>
        <dbReference type="Proteomes" id="UP000435304"/>
    </source>
</evidence>
<dbReference type="SUPFAM" id="SSF111331">
    <property type="entry name" value="NAD kinase/diacylglycerol kinase-like"/>
    <property type="match status" value="1"/>
</dbReference>
<evidence type="ECO:0000256" key="2">
    <source>
        <dbReference type="ARBA" id="ARBA00005983"/>
    </source>
</evidence>
<dbReference type="PROSITE" id="PS50146">
    <property type="entry name" value="DAGK"/>
    <property type="match status" value="1"/>
</dbReference>
<dbReference type="InterPro" id="IPR050187">
    <property type="entry name" value="Lipid_Phosphate_FormReg"/>
</dbReference>
<evidence type="ECO:0000256" key="8">
    <source>
        <dbReference type="ARBA" id="ARBA00023264"/>
    </source>
</evidence>
<dbReference type="Gene3D" id="2.60.200.40">
    <property type="match status" value="1"/>
</dbReference>
<keyword evidence="3" id="KW-0808">Transferase</keyword>
<organism evidence="12 13">
    <name type="scientific">Auraticoccus cholistanensis</name>
    <dbReference type="NCBI Taxonomy" id="2656650"/>
    <lineage>
        <taxon>Bacteria</taxon>
        <taxon>Bacillati</taxon>
        <taxon>Actinomycetota</taxon>
        <taxon>Actinomycetes</taxon>
        <taxon>Propionibacteriales</taxon>
        <taxon>Propionibacteriaceae</taxon>
        <taxon>Auraticoccus</taxon>
    </lineage>
</organism>
<dbReference type="InterPro" id="IPR016064">
    <property type="entry name" value="NAD/diacylglycerol_kinase_sf"/>
</dbReference>
<gene>
    <name evidence="12" type="ORF">GC722_02080</name>
</gene>
<feature type="transmembrane region" description="Helical" evidence="10">
    <location>
        <begin position="87"/>
        <end position="105"/>
    </location>
</feature>
<keyword evidence="4" id="KW-0547">Nucleotide-binding</keyword>
<feature type="region of interest" description="Disordered" evidence="9">
    <location>
        <begin position="547"/>
        <end position="566"/>
    </location>
</feature>
<keyword evidence="10" id="KW-0812">Transmembrane</keyword>
<feature type="transmembrane region" description="Helical" evidence="10">
    <location>
        <begin position="190"/>
        <end position="208"/>
    </location>
</feature>
<dbReference type="RefSeq" id="WP_156607491.1">
    <property type="nucleotide sequence ID" value="NZ_WPCU01000003.1"/>
</dbReference>
<keyword evidence="13" id="KW-1185">Reference proteome</keyword>
<evidence type="ECO:0000256" key="1">
    <source>
        <dbReference type="ARBA" id="ARBA00001946"/>
    </source>
</evidence>
<dbReference type="EMBL" id="WPCU01000003">
    <property type="protein sequence ID" value="MVA74828.1"/>
    <property type="molecule type" value="Genomic_DNA"/>
</dbReference>
<dbReference type="PANTHER" id="PTHR12358:SF54">
    <property type="entry name" value="SPHINGOSINE KINASE RELATED PROTEIN"/>
    <property type="match status" value="1"/>
</dbReference>
<reference evidence="12 13" key="1">
    <citation type="submission" date="2019-12" db="EMBL/GenBank/DDBJ databases">
        <title>Auraticoccus cholistani sp. nov., an actinomycete isolated from soil of Cholistan desert.</title>
        <authorList>
            <person name="Cheema M.T."/>
        </authorList>
    </citation>
    <scope>NUCLEOTIDE SEQUENCE [LARGE SCALE GENOMIC DNA]</scope>
    <source>
        <strain evidence="12 13">F435</strain>
    </source>
</reference>
<evidence type="ECO:0000259" key="11">
    <source>
        <dbReference type="PROSITE" id="PS50146"/>
    </source>
</evidence>
<dbReference type="SUPFAM" id="SSF48317">
    <property type="entry name" value="Acid phosphatase/Vanadium-dependent haloperoxidase"/>
    <property type="match status" value="1"/>
</dbReference>
<dbReference type="SMART" id="SM00014">
    <property type="entry name" value="acidPPc"/>
    <property type="match status" value="1"/>
</dbReference>
<evidence type="ECO:0000256" key="4">
    <source>
        <dbReference type="ARBA" id="ARBA00022741"/>
    </source>
</evidence>
<keyword evidence="10" id="KW-0472">Membrane</keyword>
<evidence type="ECO:0000256" key="9">
    <source>
        <dbReference type="SAM" id="MobiDB-lite"/>
    </source>
</evidence>
<dbReference type="Proteomes" id="UP000435304">
    <property type="component" value="Unassembled WGS sequence"/>
</dbReference>
<feature type="transmembrane region" description="Helical" evidence="10">
    <location>
        <begin position="160"/>
        <end position="178"/>
    </location>
</feature>
<keyword evidence="7" id="KW-0444">Lipid biosynthesis</keyword>
<dbReference type="PANTHER" id="PTHR12358">
    <property type="entry name" value="SPHINGOSINE KINASE"/>
    <property type="match status" value="1"/>
</dbReference>
<dbReference type="GO" id="GO:0005524">
    <property type="term" value="F:ATP binding"/>
    <property type="evidence" value="ECO:0007669"/>
    <property type="project" value="UniProtKB-KW"/>
</dbReference>
<keyword evidence="8" id="KW-1208">Phospholipid metabolism</keyword>